<accession>A0A1G9YLY3</accession>
<dbReference type="RefSeq" id="WP_036016373.1">
    <property type="nucleotide sequence ID" value="NZ_FNET01000034.1"/>
</dbReference>
<reference evidence="3" key="1">
    <citation type="submission" date="2016-10" db="EMBL/GenBank/DDBJ databases">
        <authorList>
            <person name="Varghese N."/>
            <person name="Submissions S."/>
        </authorList>
    </citation>
    <scope>NUCLEOTIDE SEQUENCE [LARGE SCALE GENOMIC DNA]</scope>
    <source>
        <strain evidence="3">DSM 44796</strain>
    </source>
</reference>
<evidence type="ECO:0000313" key="2">
    <source>
        <dbReference type="EMBL" id="SDN10130.1"/>
    </source>
</evidence>
<evidence type="ECO:0000313" key="3">
    <source>
        <dbReference type="Proteomes" id="UP000199682"/>
    </source>
</evidence>
<dbReference type="AlphaFoldDB" id="A0A1G9YLY3"/>
<gene>
    <name evidence="2" type="ORF">SAMN04488074_13432</name>
</gene>
<dbReference type="EMBL" id="FNET01000034">
    <property type="protein sequence ID" value="SDN10130.1"/>
    <property type="molecule type" value="Genomic_DNA"/>
</dbReference>
<feature type="domain" description="DUF397" evidence="1">
    <location>
        <begin position="17"/>
        <end position="69"/>
    </location>
</feature>
<organism evidence="2 3">
    <name type="scientific">Lentzea albidocapillata subsp. violacea</name>
    <dbReference type="NCBI Taxonomy" id="128104"/>
    <lineage>
        <taxon>Bacteria</taxon>
        <taxon>Bacillati</taxon>
        <taxon>Actinomycetota</taxon>
        <taxon>Actinomycetes</taxon>
        <taxon>Pseudonocardiales</taxon>
        <taxon>Pseudonocardiaceae</taxon>
        <taxon>Lentzea</taxon>
    </lineage>
</organism>
<dbReference type="InterPro" id="IPR007278">
    <property type="entry name" value="DUF397"/>
</dbReference>
<dbReference type="Proteomes" id="UP000199682">
    <property type="component" value="Unassembled WGS sequence"/>
</dbReference>
<evidence type="ECO:0000259" key="1">
    <source>
        <dbReference type="Pfam" id="PF04149"/>
    </source>
</evidence>
<name>A0A1G9YLY3_9PSEU</name>
<proteinExistence type="predicted"/>
<protein>
    <recommendedName>
        <fullName evidence="1">DUF397 domain-containing protein</fullName>
    </recommendedName>
</protein>
<dbReference type="Pfam" id="PF04149">
    <property type="entry name" value="DUF397"/>
    <property type="match status" value="1"/>
</dbReference>
<sequence>MYIQDTHKSHLDTNFVDWQKSPLSGPPDNQCVEVSFTCDAVGLRDSRNPDGAVLVFDHGEWEAFCGGVRRGSFRLPQ</sequence>